<dbReference type="HAMAP" id="MF_00147_B">
    <property type="entry name" value="TIM_B"/>
    <property type="match status" value="1"/>
</dbReference>
<accession>A0AAE3NY67</accession>
<dbReference type="InterPro" id="IPR020861">
    <property type="entry name" value="Triosephosphate_isomerase_AS"/>
</dbReference>
<evidence type="ECO:0000256" key="5">
    <source>
        <dbReference type="ARBA" id="ARBA00023152"/>
    </source>
</evidence>
<comment type="similarity">
    <text evidence="2 7 8">Belongs to the triosephosphate isomerase family.</text>
</comment>
<dbReference type="InterPro" id="IPR035990">
    <property type="entry name" value="TIM_sf"/>
</dbReference>
<dbReference type="Pfam" id="PF00121">
    <property type="entry name" value="TIM"/>
    <property type="match status" value="1"/>
</dbReference>
<dbReference type="PANTHER" id="PTHR21139:SF42">
    <property type="entry name" value="TRIOSEPHOSPHATE ISOMERASE"/>
    <property type="match status" value="1"/>
</dbReference>
<dbReference type="GO" id="GO:0006094">
    <property type="term" value="P:gluconeogenesis"/>
    <property type="evidence" value="ECO:0007669"/>
    <property type="project" value="UniProtKB-UniRule"/>
</dbReference>
<comment type="pathway">
    <text evidence="7 8">Carbohydrate biosynthesis; gluconeogenesis.</text>
</comment>
<evidence type="ECO:0000256" key="3">
    <source>
        <dbReference type="ARBA" id="ARBA00022432"/>
    </source>
</evidence>
<feature type="active site" description="Electrophile" evidence="7">
    <location>
        <position position="95"/>
    </location>
</feature>
<sequence>MRKKIIAGNWKMNNDISATISLITELKKGITENTKATVIVCPPFTSLETTQTLLKDSIIKFGAQNMYYEDSGAFTGEISPLMLKSVGCEYVILGHSERRTIFQESDSLINKKIKTAIKHELKPIFCIGETLEQREKGITFEVCERQVKNGLEGISESELSHLIIAYEPVWAIGTGKTATSEQAEEVHSFVRKLIEKMYSKNLAEKIVIQYGGSVKPENAKELLSQPNIDGALVGGACLKADSFLKIIDAAN</sequence>
<evidence type="ECO:0000313" key="9">
    <source>
        <dbReference type="EMBL" id="MDF1610759.1"/>
    </source>
</evidence>
<dbReference type="GO" id="GO:0004807">
    <property type="term" value="F:triose-phosphate isomerase activity"/>
    <property type="evidence" value="ECO:0007669"/>
    <property type="project" value="UniProtKB-UniRule"/>
</dbReference>
<feature type="binding site" evidence="7">
    <location>
        <position position="213"/>
    </location>
    <ligand>
        <name>substrate</name>
    </ligand>
</feature>
<evidence type="ECO:0000256" key="4">
    <source>
        <dbReference type="ARBA" id="ARBA00022490"/>
    </source>
</evidence>
<comment type="function">
    <text evidence="7">Involved in the gluconeogenesis. Catalyzes stereospecifically the conversion of dihydroxyacetone phosphate (DHAP) to D-glyceraldehyde-3-phosphate (G3P).</text>
</comment>
<comment type="subcellular location">
    <subcellularLocation>
        <location evidence="7 8">Cytoplasm</location>
    </subcellularLocation>
</comment>
<dbReference type="EMBL" id="JARGDL010000001">
    <property type="protein sequence ID" value="MDF1610759.1"/>
    <property type="molecule type" value="Genomic_DNA"/>
</dbReference>
<dbReference type="PANTHER" id="PTHR21139">
    <property type="entry name" value="TRIOSEPHOSPHATE ISOMERASE"/>
    <property type="match status" value="1"/>
</dbReference>
<dbReference type="InterPro" id="IPR000652">
    <property type="entry name" value="Triosephosphate_isomerase"/>
</dbReference>
<dbReference type="PROSITE" id="PS51440">
    <property type="entry name" value="TIM_2"/>
    <property type="match status" value="1"/>
</dbReference>
<evidence type="ECO:0000256" key="2">
    <source>
        <dbReference type="ARBA" id="ARBA00007422"/>
    </source>
</evidence>
<proteinExistence type="inferred from homology"/>
<comment type="caution">
    <text evidence="9">The sequence shown here is derived from an EMBL/GenBank/DDBJ whole genome shotgun (WGS) entry which is preliminary data.</text>
</comment>
<comment type="subunit">
    <text evidence="7 8">Homodimer.</text>
</comment>
<dbReference type="GO" id="GO:0005829">
    <property type="term" value="C:cytosol"/>
    <property type="evidence" value="ECO:0007669"/>
    <property type="project" value="TreeGrafter"/>
</dbReference>
<keyword evidence="4 7" id="KW-0963">Cytoplasm</keyword>
<dbReference type="NCBIfam" id="TIGR00419">
    <property type="entry name" value="tim"/>
    <property type="match status" value="1"/>
</dbReference>
<dbReference type="InterPro" id="IPR022896">
    <property type="entry name" value="TrioseP_Isoase_bac/euk"/>
</dbReference>
<feature type="binding site" evidence="7">
    <location>
        <position position="173"/>
    </location>
    <ligand>
        <name>substrate</name>
    </ligand>
</feature>
<evidence type="ECO:0000256" key="8">
    <source>
        <dbReference type="RuleBase" id="RU363013"/>
    </source>
</evidence>
<keyword evidence="6 7" id="KW-0413">Isomerase</keyword>
<dbReference type="SUPFAM" id="SSF51351">
    <property type="entry name" value="Triosephosphate isomerase (TIM)"/>
    <property type="match status" value="1"/>
</dbReference>
<evidence type="ECO:0000256" key="6">
    <source>
        <dbReference type="ARBA" id="ARBA00023235"/>
    </source>
</evidence>
<dbReference type="EC" id="5.3.1.1" evidence="7 8"/>
<organism evidence="9 10">
    <name type="scientific">Stygiobacter electus</name>
    <dbReference type="NCBI Taxonomy" id="3032292"/>
    <lineage>
        <taxon>Bacteria</taxon>
        <taxon>Pseudomonadati</taxon>
        <taxon>Ignavibacteriota</taxon>
        <taxon>Ignavibacteria</taxon>
        <taxon>Ignavibacteriales</taxon>
        <taxon>Melioribacteraceae</taxon>
        <taxon>Stygiobacter</taxon>
    </lineage>
</organism>
<protein>
    <recommendedName>
        <fullName evidence="7 8">Triosephosphate isomerase</fullName>
        <shortName evidence="7">TIM</shortName>
        <shortName evidence="7">TPI</shortName>
        <ecNumber evidence="7 8">5.3.1.1</ecNumber>
    </recommendedName>
    <alternativeName>
        <fullName evidence="7">Triose-phosphate isomerase</fullName>
    </alternativeName>
</protein>
<dbReference type="CDD" id="cd00311">
    <property type="entry name" value="TIM"/>
    <property type="match status" value="1"/>
</dbReference>
<comment type="catalytic activity">
    <reaction evidence="7 8">
        <text>D-glyceraldehyde 3-phosphate = dihydroxyacetone phosphate</text>
        <dbReference type="Rhea" id="RHEA:18585"/>
        <dbReference type="ChEBI" id="CHEBI:57642"/>
        <dbReference type="ChEBI" id="CHEBI:59776"/>
        <dbReference type="EC" id="5.3.1.1"/>
    </reaction>
</comment>
<gene>
    <name evidence="7 9" type="primary">tpiA</name>
    <name evidence="9" type="ORF">P0M35_01230</name>
</gene>
<dbReference type="FunFam" id="3.20.20.70:FF:000016">
    <property type="entry name" value="Triosephosphate isomerase"/>
    <property type="match status" value="1"/>
</dbReference>
<feature type="binding site" evidence="7">
    <location>
        <begin position="9"/>
        <end position="11"/>
    </location>
    <ligand>
        <name>substrate</name>
    </ligand>
</feature>
<keyword evidence="5 7" id="KW-0324">Glycolysis</keyword>
<feature type="active site" description="Proton acceptor" evidence="7">
    <location>
        <position position="167"/>
    </location>
</feature>
<reference evidence="9" key="1">
    <citation type="submission" date="2023-03" db="EMBL/GenBank/DDBJ databases">
        <title>Stygiobacter electus gen. nov., sp. nov., facultatively anaerobic thermotolerant bacterium of the class Ignavibacteria from a well of Yessentuki mineral water deposit.</title>
        <authorList>
            <person name="Podosokorskaya O.A."/>
            <person name="Elcheninov A.G."/>
            <person name="Petrova N.F."/>
            <person name="Zavarzina D.G."/>
            <person name="Kublanov I.V."/>
            <person name="Merkel A.Y."/>
        </authorList>
    </citation>
    <scope>NUCLEOTIDE SEQUENCE</scope>
    <source>
        <strain evidence="9">09-Me</strain>
    </source>
</reference>
<dbReference type="GO" id="GO:0019563">
    <property type="term" value="P:glycerol catabolic process"/>
    <property type="evidence" value="ECO:0007669"/>
    <property type="project" value="TreeGrafter"/>
</dbReference>
<dbReference type="GO" id="GO:0046166">
    <property type="term" value="P:glyceraldehyde-3-phosphate biosynthetic process"/>
    <property type="evidence" value="ECO:0007669"/>
    <property type="project" value="TreeGrafter"/>
</dbReference>
<evidence type="ECO:0000313" key="10">
    <source>
        <dbReference type="Proteomes" id="UP001221302"/>
    </source>
</evidence>
<dbReference type="Gene3D" id="3.20.20.70">
    <property type="entry name" value="Aldolase class I"/>
    <property type="match status" value="1"/>
</dbReference>
<dbReference type="GO" id="GO:0006096">
    <property type="term" value="P:glycolytic process"/>
    <property type="evidence" value="ECO:0007669"/>
    <property type="project" value="UniProtKB-UniRule"/>
</dbReference>
<keyword evidence="3 7" id="KW-0312">Gluconeogenesis</keyword>
<name>A0AAE3NY67_9BACT</name>
<dbReference type="InterPro" id="IPR013785">
    <property type="entry name" value="Aldolase_TIM"/>
</dbReference>
<evidence type="ECO:0000256" key="1">
    <source>
        <dbReference type="ARBA" id="ARBA00004680"/>
    </source>
</evidence>
<comment type="pathway">
    <text evidence="1 7 8">Carbohydrate degradation; glycolysis; D-glyceraldehyde 3-phosphate from glycerone phosphate: step 1/1.</text>
</comment>
<dbReference type="Proteomes" id="UP001221302">
    <property type="component" value="Unassembled WGS sequence"/>
</dbReference>
<dbReference type="PROSITE" id="PS00171">
    <property type="entry name" value="TIM_1"/>
    <property type="match status" value="1"/>
</dbReference>
<feature type="binding site" evidence="7">
    <location>
        <begin position="234"/>
        <end position="235"/>
    </location>
    <ligand>
        <name>substrate</name>
    </ligand>
</feature>
<dbReference type="AlphaFoldDB" id="A0AAE3NY67"/>
<keyword evidence="10" id="KW-1185">Reference proteome</keyword>
<evidence type="ECO:0000256" key="7">
    <source>
        <dbReference type="HAMAP-Rule" id="MF_00147"/>
    </source>
</evidence>
<dbReference type="RefSeq" id="WP_321534524.1">
    <property type="nucleotide sequence ID" value="NZ_JARGDL010000001.1"/>
</dbReference>